<organism evidence="3 5">
    <name type="scientific">Cucumis melo var. makuwa</name>
    <name type="common">Oriental melon</name>
    <dbReference type="NCBI Taxonomy" id="1194695"/>
    <lineage>
        <taxon>Eukaryota</taxon>
        <taxon>Viridiplantae</taxon>
        <taxon>Streptophyta</taxon>
        <taxon>Embryophyta</taxon>
        <taxon>Tracheophyta</taxon>
        <taxon>Spermatophyta</taxon>
        <taxon>Magnoliopsida</taxon>
        <taxon>eudicotyledons</taxon>
        <taxon>Gunneridae</taxon>
        <taxon>Pentapetalae</taxon>
        <taxon>rosids</taxon>
        <taxon>fabids</taxon>
        <taxon>Cucurbitales</taxon>
        <taxon>Cucurbitaceae</taxon>
        <taxon>Benincaseae</taxon>
        <taxon>Cucumis</taxon>
    </lineage>
</organism>
<protein>
    <submittedName>
        <fullName evidence="3">Uncharacterized protein</fullName>
    </submittedName>
</protein>
<dbReference type="AlphaFoldDB" id="A0A5D3CHD3"/>
<feature type="compositionally biased region" description="Low complexity" evidence="1">
    <location>
        <begin position="121"/>
        <end position="134"/>
    </location>
</feature>
<accession>A0A5D3CHD3</accession>
<reference evidence="4 5" key="1">
    <citation type="submission" date="2019-08" db="EMBL/GenBank/DDBJ databases">
        <title>Draft genome sequences of two oriental melons (Cucumis melo L. var makuwa).</title>
        <authorList>
            <person name="Kwon S.-Y."/>
        </authorList>
    </citation>
    <scope>NUCLEOTIDE SEQUENCE [LARGE SCALE GENOMIC DNA]</scope>
    <source>
        <strain evidence="5">cv. Chang Bougi</strain>
        <strain evidence="4">cv. SW 3</strain>
        <tissue evidence="3">Leaf</tissue>
    </source>
</reference>
<evidence type="ECO:0000313" key="4">
    <source>
        <dbReference type="Proteomes" id="UP000321393"/>
    </source>
</evidence>
<gene>
    <name evidence="3" type="ORF">E5676_scaffold315G00010</name>
    <name evidence="2" type="ORF">E6C27_scaffold125G001230</name>
</gene>
<evidence type="ECO:0000313" key="5">
    <source>
        <dbReference type="Proteomes" id="UP000321947"/>
    </source>
</evidence>
<dbReference type="Proteomes" id="UP000321947">
    <property type="component" value="Unassembled WGS sequence"/>
</dbReference>
<sequence length="198" mass="21535">MLNPKGTLGSLHKETLSAATVDNRFLVGRCPPSQAAITVVRSPRAAFVSRAVRVNPSVINHPKATEPIIFTPCSLALHVEPRRIVSSRSSRRGSTSRCRCRTYSASCVNHSRAASTRVRAKSPSKPLTSSLHSSHTSHLRFSSRDLAGPWCSFGFTKDQLVPTGSQIARIRERASSGAEVEIRAKASWQMTRSDSGEP</sequence>
<dbReference type="EMBL" id="SSTD01011101">
    <property type="protein sequence ID" value="TYK10604.1"/>
    <property type="molecule type" value="Genomic_DNA"/>
</dbReference>
<dbReference type="Proteomes" id="UP000321393">
    <property type="component" value="Unassembled WGS sequence"/>
</dbReference>
<evidence type="ECO:0000256" key="1">
    <source>
        <dbReference type="SAM" id="MobiDB-lite"/>
    </source>
</evidence>
<evidence type="ECO:0000313" key="3">
    <source>
        <dbReference type="EMBL" id="TYK10604.1"/>
    </source>
</evidence>
<proteinExistence type="predicted"/>
<evidence type="ECO:0000313" key="2">
    <source>
        <dbReference type="EMBL" id="KAA0040933.1"/>
    </source>
</evidence>
<comment type="caution">
    <text evidence="3">The sequence shown here is derived from an EMBL/GenBank/DDBJ whole genome shotgun (WGS) entry which is preliminary data.</text>
</comment>
<name>A0A5D3CHD3_CUCMM</name>
<feature type="region of interest" description="Disordered" evidence="1">
    <location>
        <begin position="115"/>
        <end position="134"/>
    </location>
</feature>
<dbReference type="EMBL" id="SSTE01017007">
    <property type="protein sequence ID" value="KAA0040933.1"/>
    <property type="molecule type" value="Genomic_DNA"/>
</dbReference>